<evidence type="ECO:0000256" key="6">
    <source>
        <dbReference type="SAM" id="Phobius"/>
    </source>
</evidence>
<dbReference type="InterPro" id="IPR045214">
    <property type="entry name" value="Surf1/Surf4"/>
</dbReference>
<name>A0A4S4LC16_9AGAM</name>
<dbReference type="OrthoDB" id="10040024at2759"/>
<evidence type="ECO:0000256" key="2">
    <source>
        <dbReference type="ARBA" id="ARBA00022692"/>
    </source>
</evidence>
<evidence type="ECO:0000256" key="3">
    <source>
        <dbReference type="ARBA" id="ARBA00022989"/>
    </source>
</evidence>
<dbReference type="AlphaFoldDB" id="A0A4S4LC16"/>
<evidence type="ECO:0008006" key="9">
    <source>
        <dbReference type="Google" id="ProtNLM"/>
    </source>
</evidence>
<keyword evidence="4 6" id="KW-0472">Membrane</keyword>
<feature type="region of interest" description="Disordered" evidence="5">
    <location>
        <begin position="541"/>
        <end position="589"/>
    </location>
</feature>
<dbReference type="GO" id="GO:0016020">
    <property type="term" value="C:membrane"/>
    <property type="evidence" value="ECO:0007669"/>
    <property type="project" value="UniProtKB-SubCell"/>
</dbReference>
<comment type="subcellular location">
    <subcellularLocation>
        <location evidence="1">Membrane</location>
    </subcellularLocation>
</comment>
<dbReference type="GO" id="GO:0005739">
    <property type="term" value="C:mitochondrion"/>
    <property type="evidence" value="ECO:0007669"/>
    <property type="project" value="TreeGrafter"/>
</dbReference>
<feature type="compositionally biased region" description="Low complexity" evidence="5">
    <location>
        <begin position="489"/>
        <end position="506"/>
    </location>
</feature>
<evidence type="ECO:0000256" key="1">
    <source>
        <dbReference type="ARBA" id="ARBA00004370"/>
    </source>
</evidence>
<proteinExistence type="predicted"/>
<keyword evidence="3 6" id="KW-1133">Transmembrane helix</keyword>
<keyword evidence="8" id="KW-1185">Reference proteome</keyword>
<evidence type="ECO:0000313" key="7">
    <source>
        <dbReference type="EMBL" id="THH09199.1"/>
    </source>
</evidence>
<feature type="non-terminal residue" evidence="7">
    <location>
        <position position="764"/>
    </location>
</feature>
<sequence length="764" mass="84767">MKMRNSWDDVVLTNSTSYMVTDENYKEHLEKGQRIKKMPTNVSKNPARLQHTETGFEASRPVYSTKRYRLLNPTMIVLGVIPIFTFYLGTWQLQRLKWKVSLIDELTEKLEREPLHLPNKVKYVLSLLVSRNGIYILASIAAIPDFIYRKVILRGRWDDARSMLLGPRVRDGTNGYHLITPLIRTNGSTVLVDRGFVSGDFVKSGKRIPIVEGEVEVRGMLRDSQARNYFTPDNHPEKGEWYWADLNAMAEYVGGENANVQQVLVEEIFEGHAGDANLRVSHGIPIGKAAVVDVRNAHASYVVTWYALSAFTTVMFNLASTDPSRPPHIHFPTGENDVNRPGSSASTAEAIGKPLGRPSTFQRSSSSHDVIPFIDARTNGRRRVRSAHAASVLGVPSQTATIPASSNPRRRTAAAVVTTRGLAKMNRAQAGSSLESPSEEFGPGVFSDEYDLYPHILEDVERALKLKARREARLKATMANSHLREVSSKSDMASASSGSSPIRTARPPVPPPPSITPRLNGPSLESEIDFSPSVGVEKVDLHPIPLSSNDGATLDWGGSPSEDEKPDKRWSLSRTMRKSKDKGISNSSKDVVEKQESLYVDKLARIRQGVKPHTLKKAEITRQQLQRRYNLLSSSIGSSSNALTPTKVVRWFSSLDSPLQSDLDRAEPLTWLKHLRDRSGAKADNRLPWHLSALIIEEFIRSLSRRETMETIPEDTLATGSSSLASYSPPEKSPSNASSFDSPSRAHLGASLSRRRSTDGHVSF</sequence>
<dbReference type="CDD" id="cd06662">
    <property type="entry name" value="SURF1"/>
    <property type="match status" value="1"/>
</dbReference>
<feature type="region of interest" description="Disordered" evidence="5">
    <location>
        <begin position="711"/>
        <end position="764"/>
    </location>
</feature>
<feature type="region of interest" description="Disordered" evidence="5">
    <location>
        <begin position="480"/>
        <end position="529"/>
    </location>
</feature>
<protein>
    <recommendedName>
        <fullName evidence="9">SURF1-like protein</fullName>
    </recommendedName>
</protein>
<dbReference type="InterPro" id="IPR002994">
    <property type="entry name" value="Surf1/Shy1"/>
</dbReference>
<dbReference type="Pfam" id="PF02104">
    <property type="entry name" value="SURF1"/>
    <property type="match status" value="1"/>
</dbReference>
<gene>
    <name evidence="7" type="ORF">EW146_g8754</name>
</gene>
<dbReference type="PANTHER" id="PTHR23427">
    <property type="entry name" value="SURFEIT LOCUS PROTEIN"/>
    <property type="match status" value="1"/>
</dbReference>
<dbReference type="EMBL" id="SGPL01000649">
    <property type="protein sequence ID" value="THH09199.1"/>
    <property type="molecule type" value="Genomic_DNA"/>
</dbReference>
<evidence type="ECO:0000256" key="4">
    <source>
        <dbReference type="ARBA" id="ARBA00023136"/>
    </source>
</evidence>
<keyword evidence="2 6" id="KW-0812">Transmembrane</keyword>
<feature type="transmembrane region" description="Helical" evidence="6">
    <location>
        <begin position="70"/>
        <end position="89"/>
    </location>
</feature>
<dbReference type="PANTHER" id="PTHR23427:SF2">
    <property type="entry name" value="SURFEIT LOCUS PROTEIN 1"/>
    <property type="match status" value="1"/>
</dbReference>
<reference evidence="7 8" key="1">
    <citation type="submission" date="2019-02" db="EMBL/GenBank/DDBJ databases">
        <title>Genome sequencing of the rare red list fungi Bondarzewia mesenterica.</title>
        <authorList>
            <person name="Buettner E."/>
            <person name="Kellner H."/>
        </authorList>
    </citation>
    <scope>NUCLEOTIDE SEQUENCE [LARGE SCALE GENOMIC DNA]</scope>
    <source>
        <strain evidence="7 8">DSM 108281</strain>
    </source>
</reference>
<dbReference type="GO" id="GO:0033617">
    <property type="term" value="P:mitochondrial respiratory chain complex IV assembly"/>
    <property type="evidence" value="ECO:0007669"/>
    <property type="project" value="TreeGrafter"/>
</dbReference>
<evidence type="ECO:0000256" key="5">
    <source>
        <dbReference type="SAM" id="MobiDB-lite"/>
    </source>
</evidence>
<dbReference type="PROSITE" id="PS50895">
    <property type="entry name" value="SURF1"/>
    <property type="match status" value="1"/>
</dbReference>
<comment type="caution">
    <text evidence="7">The sequence shown here is derived from an EMBL/GenBank/DDBJ whole genome shotgun (WGS) entry which is preliminary data.</text>
</comment>
<accession>A0A4S4LC16</accession>
<dbReference type="Proteomes" id="UP000310158">
    <property type="component" value="Unassembled WGS sequence"/>
</dbReference>
<feature type="compositionally biased region" description="Low complexity" evidence="5">
    <location>
        <begin position="733"/>
        <end position="743"/>
    </location>
</feature>
<evidence type="ECO:0000313" key="8">
    <source>
        <dbReference type="Proteomes" id="UP000310158"/>
    </source>
</evidence>
<organism evidence="7 8">
    <name type="scientific">Bondarzewia mesenterica</name>
    <dbReference type="NCBI Taxonomy" id="1095465"/>
    <lineage>
        <taxon>Eukaryota</taxon>
        <taxon>Fungi</taxon>
        <taxon>Dikarya</taxon>
        <taxon>Basidiomycota</taxon>
        <taxon>Agaricomycotina</taxon>
        <taxon>Agaricomycetes</taxon>
        <taxon>Russulales</taxon>
        <taxon>Bondarzewiaceae</taxon>
        <taxon>Bondarzewia</taxon>
    </lineage>
</organism>